<evidence type="ECO:0000259" key="4">
    <source>
        <dbReference type="PROSITE" id="PS50600"/>
    </source>
</evidence>
<dbReference type="GO" id="GO:0006508">
    <property type="term" value="P:proteolysis"/>
    <property type="evidence" value="ECO:0007669"/>
    <property type="project" value="UniProtKB-KW"/>
</dbReference>
<dbReference type="PANTHER" id="PTHR46468">
    <property type="entry name" value="SENTRIN-SPECIFIC PROTEASE 8"/>
    <property type="match status" value="1"/>
</dbReference>
<dbReference type="InterPro" id="IPR044613">
    <property type="entry name" value="Nep1/2-like"/>
</dbReference>
<keyword evidence="6" id="KW-1185">Reference proteome</keyword>
<evidence type="ECO:0000256" key="3">
    <source>
        <dbReference type="ARBA" id="ARBA00022807"/>
    </source>
</evidence>
<proteinExistence type="predicted"/>
<dbReference type="Pfam" id="PF02902">
    <property type="entry name" value="Peptidase_C48"/>
    <property type="match status" value="1"/>
</dbReference>
<name>A0AAV6M7P1_9ROSI</name>
<dbReference type="EMBL" id="JAGKQH010000017">
    <property type="protein sequence ID" value="KAG6575873.1"/>
    <property type="molecule type" value="Genomic_DNA"/>
</dbReference>
<evidence type="ECO:0000256" key="2">
    <source>
        <dbReference type="ARBA" id="ARBA00022801"/>
    </source>
</evidence>
<keyword evidence="1 5" id="KW-0645">Protease</keyword>
<dbReference type="GO" id="GO:0019784">
    <property type="term" value="F:deNEDDylase activity"/>
    <property type="evidence" value="ECO:0007669"/>
    <property type="project" value="InterPro"/>
</dbReference>
<evidence type="ECO:0000313" key="6">
    <source>
        <dbReference type="Proteomes" id="UP000685013"/>
    </source>
</evidence>
<evidence type="ECO:0000313" key="5">
    <source>
        <dbReference type="EMBL" id="KAG6575873.1"/>
    </source>
</evidence>
<dbReference type="Proteomes" id="UP000685013">
    <property type="component" value="Chromosome 17"/>
</dbReference>
<feature type="domain" description="Ubiquitin-like protease family profile" evidence="4">
    <location>
        <begin position="11"/>
        <end position="170"/>
    </location>
</feature>
<evidence type="ECO:0000256" key="1">
    <source>
        <dbReference type="ARBA" id="ARBA00022670"/>
    </source>
</evidence>
<dbReference type="PANTHER" id="PTHR46468:SF1">
    <property type="entry name" value="SENTRIN-SPECIFIC PROTEASE 8"/>
    <property type="match status" value="1"/>
</dbReference>
<reference evidence="5 6" key="1">
    <citation type="journal article" date="2021" name="Hortic Res">
        <title>The domestication of Cucurbita argyrosperma as revealed by the genome of its wild relative.</title>
        <authorList>
            <person name="Barrera-Redondo J."/>
            <person name="Sanchez-de la Vega G."/>
            <person name="Aguirre-Liguori J.A."/>
            <person name="Castellanos-Morales G."/>
            <person name="Gutierrez-Guerrero Y.T."/>
            <person name="Aguirre-Dugua X."/>
            <person name="Aguirre-Planter E."/>
            <person name="Tenaillon M.I."/>
            <person name="Lira-Saade R."/>
            <person name="Eguiarte L.E."/>
        </authorList>
    </citation>
    <scope>NUCLEOTIDE SEQUENCE [LARGE SCALE GENOMIC DNA]</scope>
    <source>
        <strain evidence="5">JBR-2021</strain>
    </source>
</reference>
<dbReference type="InterPro" id="IPR003653">
    <property type="entry name" value="Peptidase_C48_C"/>
</dbReference>
<dbReference type="GO" id="GO:0008234">
    <property type="term" value="F:cysteine-type peptidase activity"/>
    <property type="evidence" value="ECO:0007669"/>
    <property type="project" value="UniProtKB-KW"/>
</dbReference>
<comment type="caution">
    <text evidence="5">The sequence shown here is derived from an EMBL/GenBank/DDBJ whole genome shotgun (WGS) entry which is preliminary data.</text>
</comment>
<dbReference type="PROSITE" id="PS50600">
    <property type="entry name" value="ULP_PROTEASE"/>
    <property type="match status" value="1"/>
</dbReference>
<keyword evidence="3" id="KW-0788">Thiol protease</keyword>
<gene>
    <name evidence="5" type="primary">NEDP1</name>
    <name evidence="5" type="ORF">SDJN03_26512</name>
</gene>
<accession>A0AAV6M7P1</accession>
<feature type="non-terminal residue" evidence="5">
    <location>
        <position position="1"/>
    </location>
</feature>
<sequence>MAAKFLTYGDVVIRGSDLHSLEGRNYLNDTIIDFYFAYLSATYQSNEILSIPTSVSYLLGNTLDWDIFISTIESLNLHEKKLIFFVINDNSNVSSSGGSHWSLLVYCRKRNLFMHYDSLSTMNSEPAFTLYESVSGYINYDPAEFMECRAPRQNNGYDCGLYVMETARVIYEHYFNVDQFRSKDEISGPINVMRSVKTAVHFPVKPGDIIRLLDEGDISLQPNNPILRAGEKEDREARRGEFNSVCKDTNYEQDPFGLVLNMTD</sequence>
<keyword evidence="2" id="KW-0378">Hydrolase</keyword>
<dbReference type="GO" id="GO:0000338">
    <property type="term" value="P:protein deneddylation"/>
    <property type="evidence" value="ECO:0007669"/>
    <property type="project" value="TreeGrafter"/>
</dbReference>
<protein>
    <submittedName>
        <fullName evidence="5">NEDD8-specific protease 1</fullName>
    </submittedName>
</protein>
<organism evidence="5 6">
    <name type="scientific">Cucurbita argyrosperma subsp. sororia</name>
    <dbReference type="NCBI Taxonomy" id="37648"/>
    <lineage>
        <taxon>Eukaryota</taxon>
        <taxon>Viridiplantae</taxon>
        <taxon>Streptophyta</taxon>
        <taxon>Embryophyta</taxon>
        <taxon>Tracheophyta</taxon>
        <taxon>Spermatophyta</taxon>
        <taxon>Magnoliopsida</taxon>
        <taxon>eudicotyledons</taxon>
        <taxon>Gunneridae</taxon>
        <taxon>Pentapetalae</taxon>
        <taxon>rosids</taxon>
        <taxon>fabids</taxon>
        <taxon>Cucurbitales</taxon>
        <taxon>Cucurbitaceae</taxon>
        <taxon>Cucurbiteae</taxon>
        <taxon>Cucurbita</taxon>
    </lineage>
</organism>
<dbReference type="AlphaFoldDB" id="A0AAV6M7P1"/>